<dbReference type="Gene3D" id="1.10.238.10">
    <property type="entry name" value="EF-hand"/>
    <property type="match status" value="1"/>
</dbReference>
<feature type="compositionally biased region" description="Low complexity" evidence="1">
    <location>
        <begin position="576"/>
        <end position="594"/>
    </location>
</feature>
<dbReference type="InterPro" id="IPR001870">
    <property type="entry name" value="B30.2/SPRY"/>
</dbReference>
<feature type="compositionally biased region" description="Polar residues" evidence="1">
    <location>
        <begin position="1831"/>
        <end position="1850"/>
    </location>
</feature>
<protein>
    <recommendedName>
        <fullName evidence="7">Peptidase A1 domain-containing protein</fullName>
    </recommendedName>
</protein>
<feature type="region of interest" description="Disordered" evidence="1">
    <location>
        <begin position="1322"/>
        <end position="1467"/>
    </location>
</feature>
<feature type="compositionally biased region" description="Low complexity" evidence="1">
    <location>
        <begin position="1572"/>
        <end position="1593"/>
    </location>
</feature>
<feature type="compositionally biased region" description="Basic and acidic residues" evidence="1">
    <location>
        <begin position="1238"/>
        <end position="1255"/>
    </location>
</feature>
<dbReference type="Gene3D" id="2.60.120.920">
    <property type="match status" value="2"/>
</dbReference>
<feature type="compositionally biased region" description="Acidic residues" evidence="1">
    <location>
        <begin position="1219"/>
        <end position="1237"/>
    </location>
</feature>
<dbReference type="InterPro" id="IPR043136">
    <property type="entry name" value="B30.2/SPRY_sf"/>
</dbReference>
<feature type="compositionally biased region" description="Low complexity" evidence="1">
    <location>
        <begin position="478"/>
        <end position="491"/>
    </location>
</feature>
<reference evidence="5" key="1">
    <citation type="journal article" date="2020" name="Fungal Divers.">
        <title>Resolving the Mortierellaceae phylogeny through synthesis of multi-gene phylogenetics and phylogenomics.</title>
        <authorList>
            <person name="Vandepol N."/>
            <person name="Liber J."/>
            <person name="Desiro A."/>
            <person name="Na H."/>
            <person name="Kennedy M."/>
            <person name="Barry K."/>
            <person name="Grigoriev I.V."/>
            <person name="Miller A.N."/>
            <person name="O'Donnell K."/>
            <person name="Stajich J.E."/>
            <person name="Bonito G."/>
        </authorList>
    </citation>
    <scope>NUCLEOTIDE SEQUENCE</scope>
    <source>
        <strain evidence="5">BC1065</strain>
    </source>
</reference>
<dbReference type="PROSITE" id="PS50031">
    <property type="entry name" value="EH"/>
    <property type="match status" value="1"/>
</dbReference>
<name>A0A9P6UB24_9FUNG</name>
<dbReference type="EMBL" id="JAAAJB010000045">
    <property type="protein sequence ID" value="KAG0268650.1"/>
    <property type="molecule type" value="Genomic_DNA"/>
</dbReference>
<dbReference type="Gene3D" id="2.40.70.10">
    <property type="entry name" value="Acid Proteases"/>
    <property type="match status" value="1"/>
</dbReference>
<dbReference type="SMART" id="SM00027">
    <property type="entry name" value="EH"/>
    <property type="match status" value="1"/>
</dbReference>
<feature type="domain" description="B30.2/SPRY" evidence="3">
    <location>
        <begin position="2149"/>
        <end position="2338"/>
    </location>
</feature>
<gene>
    <name evidence="5" type="ORF">DFQ27_006152</name>
</gene>
<feature type="region of interest" description="Disordered" evidence="1">
    <location>
        <begin position="819"/>
        <end position="868"/>
    </location>
</feature>
<proteinExistence type="predicted"/>
<accession>A0A9P6UB24</accession>
<feature type="domain" description="Peptidase A1" evidence="4">
    <location>
        <begin position="1"/>
        <end position="398"/>
    </location>
</feature>
<evidence type="ECO:0000313" key="5">
    <source>
        <dbReference type="EMBL" id="KAG0268650.1"/>
    </source>
</evidence>
<feature type="region of interest" description="Disordered" evidence="1">
    <location>
        <begin position="1896"/>
        <end position="1916"/>
    </location>
</feature>
<evidence type="ECO:0000259" key="3">
    <source>
        <dbReference type="PROSITE" id="PS50188"/>
    </source>
</evidence>
<dbReference type="CDD" id="cd12885">
    <property type="entry name" value="SPRY_RanBP_like"/>
    <property type="match status" value="2"/>
</dbReference>
<dbReference type="Proteomes" id="UP000807716">
    <property type="component" value="Unassembled WGS sequence"/>
</dbReference>
<dbReference type="Pfam" id="PF00622">
    <property type="entry name" value="SPRY"/>
    <property type="match status" value="2"/>
</dbReference>
<feature type="region of interest" description="Disordered" evidence="1">
    <location>
        <begin position="1521"/>
        <end position="1549"/>
    </location>
</feature>
<feature type="compositionally biased region" description="Acidic residues" evidence="1">
    <location>
        <begin position="1441"/>
        <end position="1463"/>
    </location>
</feature>
<dbReference type="PROSITE" id="PS51767">
    <property type="entry name" value="PEPTIDASE_A1"/>
    <property type="match status" value="1"/>
</dbReference>
<dbReference type="InterPro" id="IPR021109">
    <property type="entry name" value="Peptidase_aspartic_dom_sf"/>
</dbReference>
<sequence length="2598" mass="272528">MGRSKDLRRATSQQQLQQQQQQQSSQEELIEQERRLAMAPPGNLYSLSTTASLLGQPIRVSYGIKTHSVGWSGVMVSDLMKLDMVEVTPERASDVAVLDENDDQPQIQGKVTSYSTPMEKETSVEFAAITENKEFFSKECGAQHGIWGLGYRTLSVDRKPTLLDTLSATMKIPNGFALQLCGTRENTTKTGNMFLGGYSTRHLAEPLTYVPLVKKDWYQVQLDGFRVMGNPVHGMANLNLPKSIIDSGTTNILMSHYNLQSLLRSLASSDVVVWSNRIPEEDIFHFWFDNAVLRLPRAAFEVSTKASAVEVVLSGVPIPIYTSSFLRIKSAPPGEAPPGYVDFWWHGFASSTPPEAVEVEAAAGGAVIPGSVGTILGETLFAGKVVYFERGDDDASPGDANFGRIGFGRGQNCFAPADHASIDVLANHGLLAKVSELGPVRVAAVSSAGSRNSVSSPGRANSASGGSHDPRKKGKGQSSSSSSASTPPSSTGDKQSGDIHTAGSSTTSSSDEGDRKGDGGAVTIPFNFGYPSVPIRLMGDASHTIVRHSGWMCRLASLPKGSRLMSYYPPGGQYPFGHQQPYPYQQYPPVQQHAAPPPPPSPASQPYSPYGYQPYAPLQQQQQPPYYAHAPPPTVSASYHPHMQQQQQLPFVQPQQQHQQQQLQQQQQPHPYGQPPPYSPTPTSAVVAGLGPAASPVTPSSQLHHGFVTTAQPPPHHHHHQYQQQQQSMSGVHEEPERRTEVLAIATTFSAPPSTTAYSGYQSPYAGLASLTSAGHSPATFVSAPISFLSSSSSSTSQVASPSNELYKAEMTEMQVQSWRQKQQQQQQQQRPSSFHDGIKVQVPDSTMQPNLPLVHSPQPTHQQPVHSPMLASRPLSLTTMTTTTTATTATVTSTANALSSLYSTSQVSASQQQQQQDARHEIQLQIQQERERQNQLHEELNRRKSSASFGWRPGGTPVMSPVSLNGVSPTAIQSPVTSHLPSPVNATPSSMQQQQQPSLISGHIGFSTAGISMGGMGNSSSNGSNMVAASGVGVGVDGAIPTPVEYQSSLTESGPIPKAESSLTELDATSSVLPSITTATIPSSAVQVAGAMWGNGNGSGSGNSHPHQHSHPVTTPQHFVNAHHGPSPQNESPLTEVDNLPHGIHEQSALTEVDGLPHGLNEQSALTEVDNLPHGLNEQSSLTEVDHLPYSLHEQSALTEVDNLPHALSEQSSLTVVLEEEEEEEEDDDDDDDDDDGKSSNEEDKQKINQKKSDTVTTSSAAATSDSATTKPSTTTSPSLMSYFSLSSWTIPSAEFTQEIQPIPTAAAAAAVAAAAAIDKGDHTDGNSAQEDDAREDGRHLFRAAHGSPNTQDSPAVVVGSPILKPLVSPTKKKAGGPPPLPGPKPALLSHFGGPQQGSAGTPVSPSPTPAPRPSSTTTTPTPTTTTTAGPTVLTHVEEDYVEVNDENGDGDMDGDSISEDDAASKQDDGLDLGILLGDGTMSGAVDAYILELQSSLSRSSSGSGSGQKATGSAAAAAAAAVVAVGTSRSRASSPAMGASSSSTTATMSTITTTTTTTTTASATISAAAAAAVSSSSPNTTPTVTTKRTPSSGSHTASSLRKEVLSASASKSDGGSNSNPPSRSSSKSKGATSSVKRSSSSSSTASNGGRSSAAASPLPSPAALPRLDTNDSAAAAAAGNGSGGAGGHHEVLQELETAPMDWKFSESERASYERIYGLWERPAEGCVSTDIAGKVFMTLSLKSQDLVRLWSLLNPEGSSTLSRIQFIAGLHLVTCKAVGYDWPDDLPDELMISAASVGRIVPPPRQVPGPSAVLPGAIEVMPITSGGGHKNNTTAFPYASSSSSPQEITTAAHGAGLAPLPPPPSSSPLPPLSSAPLSPLLLATGGFDTAATPYPSSLSAMGRPPSYPPTALPPTGYSGFSATTTATATSAAGGEGSLLLPTSSSMYPPPMYPPPSPSFSAAMTTPASAGGPPSLSSMFSGSYTFPDNMTSATQPIYLAQPLAIPTGPSISSLPSLPPYIASPLPNVSAATTTATSTSASAGLSFPNHSTLLAAAAASPDGYPGPQKVGPYSASSPPLPSYHHVGHNDYGNVGIVGGGGGGGGGGGIGVNLLRSSTSSVGGAQKPLSAAVKTQQDILAAATTTTPSSLVVKRMKPEEANPALFAHVPDAWDHESAPPELDVEGSYIRYKTDYKNDMTVSTSVTANHPINPNCNVFYFEITIDRFNGKSAISIGVASKTLRKNCQVGWDLDSWGYHSDDGHLYFGNGKQNIEYSFEYNEGDTVGCGVNFMDRTVFFTLNGDMLGVAFRFIKDSIPLYPAIALSQSGTEINANFGDQTFLFNIVDYKKASKVAALPKTINPAFTWSNGIYEESMFKIQPDGLTILASGRGAGCIRGPRISPRDKDIFYFEVTMLYMPRAEVGTVIVGICGGQQKMTDVLGWRPDSYGYSGEQGDFLAISENRSSLHARSLSGKMKARARGLPFKTGAVVGCGVDFASRELFFTLNGECLGQAFYELDVLDCFPCVSTVDNGGGNGSGGAGSKISPPNATGGGMMHNHQLRPHHQQPILPYPPDGDAPGFEFVANFGQKPFLFDLLSITS</sequence>
<dbReference type="InterPro" id="IPR034164">
    <property type="entry name" value="Pepsin-like_dom"/>
</dbReference>
<feature type="compositionally biased region" description="Low complexity" evidence="1">
    <location>
        <begin position="1256"/>
        <end position="1281"/>
    </location>
</feature>
<feature type="region of interest" description="Disordered" evidence="1">
    <location>
        <begin position="447"/>
        <end position="520"/>
    </location>
</feature>
<feature type="compositionally biased region" description="Low complexity" evidence="1">
    <location>
        <begin position="12"/>
        <end position="27"/>
    </location>
</feature>
<evidence type="ECO:0000313" key="6">
    <source>
        <dbReference type="Proteomes" id="UP000807716"/>
    </source>
</evidence>
<dbReference type="SMART" id="SM00449">
    <property type="entry name" value="SPRY"/>
    <property type="match status" value="2"/>
</dbReference>
<keyword evidence="6" id="KW-1185">Reference proteome</keyword>
<dbReference type="CDD" id="cd05471">
    <property type="entry name" value="pepsin_like"/>
    <property type="match status" value="1"/>
</dbReference>
<feature type="compositionally biased region" description="Low complexity" evidence="1">
    <location>
        <begin position="447"/>
        <end position="458"/>
    </location>
</feature>
<feature type="region of interest" description="Disordered" evidence="1">
    <location>
        <begin position="1211"/>
        <end position="1281"/>
    </location>
</feature>
<feature type="region of interest" description="Disordered" evidence="1">
    <location>
        <begin position="1092"/>
        <end position="1140"/>
    </location>
</feature>
<evidence type="ECO:0008006" key="7">
    <source>
        <dbReference type="Google" id="ProtNLM"/>
    </source>
</evidence>
<evidence type="ECO:0000259" key="4">
    <source>
        <dbReference type="PROSITE" id="PS51767"/>
    </source>
</evidence>
<dbReference type="InterPro" id="IPR050618">
    <property type="entry name" value="Ubq-SigPath_Reg"/>
</dbReference>
<dbReference type="InterPro" id="IPR003877">
    <property type="entry name" value="SPRY_dom"/>
</dbReference>
<dbReference type="InterPro" id="IPR044736">
    <property type="entry name" value="Gid1/RanBPM/SPLA_SPRY"/>
</dbReference>
<feature type="domain" description="B30.2/SPRY" evidence="3">
    <location>
        <begin position="2341"/>
        <end position="2543"/>
    </location>
</feature>
<dbReference type="PROSITE" id="PS50188">
    <property type="entry name" value="B302_SPRY"/>
    <property type="match status" value="2"/>
</dbReference>
<feature type="compositionally biased region" description="Low complexity" evidence="1">
    <location>
        <begin position="604"/>
        <end position="629"/>
    </location>
</feature>
<organism evidence="5 6">
    <name type="scientific">Actinomortierella ambigua</name>
    <dbReference type="NCBI Taxonomy" id="1343610"/>
    <lineage>
        <taxon>Eukaryota</taxon>
        <taxon>Fungi</taxon>
        <taxon>Fungi incertae sedis</taxon>
        <taxon>Mucoromycota</taxon>
        <taxon>Mortierellomycotina</taxon>
        <taxon>Mortierellomycetes</taxon>
        <taxon>Mortierellales</taxon>
        <taxon>Mortierellaceae</taxon>
        <taxon>Actinomortierella</taxon>
    </lineage>
</organism>
<dbReference type="SUPFAM" id="SSF49899">
    <property type="entry name" value="Concanavalin A-like lectins/glucanases"/>
    <property type="match status" value="2"/>
</dbReference>
<evidence type="ECO:0000259" key="2">
    <source>
        <dbReference type="PROSITE" id="PS50031"/>
    </source>
</evidence>
<dbReference type="InterPro" id="IPR033121">
    <property type="entry name" value="PEPTIDASE_A1"/>
</dbReference>
<dbReference type="Pfam" id="PF00026">
    <property type="entry name" value="Asp"/>
    <property type="match status" value="1"/>
</dbReference>
<feature type="region of interest" description="Disordered" evidence="1">
    <location>
        <begin position="2532"/>
        <end position="2570"/>
    </location>
</feature>
<feature type="compositionally biased region" description="Low complexity" evidence="1">
    <location>
        <begin position="1415"/>
        <end position="1433"/>
    </location>
</feature>
<feature type="compositionally biased region" description="Low complexity" evidence="1">
    <location>
        <begin position="819"/>
        <end position="830"/>
    </location>
</feature>
<feature type="domain" description="EH" evidence="2">
    <location>
        <begin position="1709"/>
        <end position="1798"/>
    </location>
</feature>
<feature type="region of interest" description="Disordered" evidence="1">
    <location>
        <begin position="1572"/>
        <end position="1668"/>
    </location>
</feature>
<dbReference type="InterPro" id="IPR011992">
    <property type="entry name" value="EF-hand-dom_pair"/>
</dbReference>
<feature type="compositionally biased region" description="Low complexity" evidence="1">
    <location>
        <begin position="640"/>
        <end position="671"/>
    </location>
</feature>
<feature type="region of interest" description="Disordered" evidence="1">
    <location>
        <begin position="1825"/>
        <end position="1874"/>
    </location>
</feature>
<dbReference type="OrthoDB" id="258495at2759"/>
<dbReference type="InterPro" id="IPR000261">
    <property type="entry name" value="EH_dom"/>
</dbReference>
<evidence type="ECO:0000256" key="1">
    <source>
        <dbReference type="SAM" id="MobiDB-lite"/>
    </source>
</evidence>
<dbReference type="SUPFAM" id="SSF50630">
    <property type="entry name" value="Acid proteases"/>
    <property type="match status" value="1"/>
</dbReference>
<dbReference type="PANTHER" id="PTHR12864">
    <property type="entry name" value="RAN BINDING PROTEIN 9-RELATED"/>
    <property type="match status" value="1"/>
</dbReference>
<dbReference type="SUPFAM" id="SSF47473">
    <property type="entry name" value="EF-hand"/>
    <property type="match status" value="1"/>
</dbReference>
<feature type="compositionally biased region" description="Pro residues" evidence="1">
    <location>
        <begin position="1860"/>
        <end position="1874"/>
    </location>
</feature>
<comment type="caution">
    <text evidence="5">The sequence shown here is derived from an EMBL/GenBank/DDBJ whole genome shotgun (WGS) entry which is preliminary data.</text>
</comment>
<feature type="compositionally biased region" description="Low complexity" evidence="1">
    <location>
        <begin position="1611"/>
        <end position="1666"/>
    </location>
</feature>
<feature type="region of interest" description="Disordered" evidence="1">
    <location>
        <begin position="576"/>
        <end position="738"/>
    </location>
</feature>
<dbReference type="InterPro" id="IPR013320">
    <property type="entry name" value="ConA-like_dom_sf"/>
</dbReference>
<feature type="region of interest" description="Disordered" evidence="1">
    <location>
        <begin position="1"/>
        <end position="29"/>
    </location>
</feature>